<name>A0A2S9YEU7_9BACT</name>
<feature type="region of interest" description="Disordered" evidence="1">
    <location>
        <begin position="1"/>
        <end position="22"/>
    </location>
</feature>
<feature type="domain" description="T6SS Phospholipase effector Tle1-like catalytic" evidence="2">
    <location>
        <begin position="33"/>
        <end position="155"/>
    </location>
</feature>
<organism evidence="3 4">
    <name type="scientific">Enhygromyxa salina</name>
    <dbReference type="NCBI Taxonomy" id="215803"/>
    <lineage>
        <taxon>Bacteria</taxon>
        <taxon>Pseudomonadati</taxon>
        <taxon>Myxococcota</taxon>
        <taxon>Polyangia</taxon>
        <taxon>Nannocystales</taxon>
        <taxon>Nannocystaceae</taxon>
        <taxon>Enhygromyxa</taxon>
    </lineage>
</organism>
<comment type="caution">
    <text evidence="3">The sequence shown here is derived from an EMBL/GenBank/DDBJ whole genome shotgun (WGS) entry which is preliminary data.</text>
</comment>
<dbReference type="OrthoDB" id="5445630at2"/>
<feature type="domain" description="T6SS Phospholipase effector Tle1-like catalytic" evidence="2">
    <location>
        <begin position="179"/>
        <end position="278"/>
    </location>
</feature>
<evidence type="ECO:0000313" key="4">
    <source>
        <dbReference type="Proteomes" id="UP000237968"/>
    </source>
</evidence>
<evidence type="ECO:0000313" key="3">
    <source>
        <dbReference type="EMBL" id="PRQ03627.1"/>
    </source>
</evidence>
<dbReference type="EMBL" id="PVNK01000073">
    <property type="protein sequence ID" value="PRQ03627.1"/>
    <property type="molecule type" value="Genomic_DNA"/>
</dbReference>
<gene>
    <name evidence="3" type="ORF">ENSA5_13820</name>
</gene>
<dbReference type="RefSeq" id="WP_106390861.1">
    <property type="nucleotide sequence ID" value="NZ_PVNK01000073.1"/>
</dbReference>
<evidence type="ECO:0000256" key="1">
    <source>
        <dbReference type="SAM" id="MobiDB-lite"/>
    </source>
</evidence>
<dbReference type="PANTHER" id="PTHR33840:SF1">
    <property type="entry name" value="TLE1 PHOSPHOLIPASE DOMAIN-CONTAINING PROTEIN"/>
    <property type="match status" value="1"/>
</dbReference>
<dbReference type="Pfam" id="PF09994">
    <property type="entry name" value="T6SS_Tle1-like_cat"/>
    <property type="match status" value="2"/>
</dbReference>
<dbReference type="PANTHER" id="PTHR33840">
    <property type="match status" value="1"/>
</dbReference>
<reference evidence="3 4" key="1">
    <citation type="submission" date="2018-03" db="EMBL/GenBank/DDBJ databases">
        <title>Draft Genome Sequences of the Obligatory Marine Myxobacteria Enhygromyxa salina SWB005.</title>
        <authorList>
            <person name="Poehlein A."/>
            <person name="Moghaddam J.A."/>
            <person name="Harms H."/>
            <person name="Alanjari M."/>
            <person name="Koenig G.M."/>
            <person name="Daniel R."/>
            <person name="Schaeberle T.F."/>
        </authorList>
    </citation>
    <scope>NUCLEOTIDE SEQUENCE [LARGE SCALE GENOMIC DNA]</scope>
    <source>
        <strain evidence="3 4">SWB005</strain>
    </source>
</reference>
<protein>
    <recommendedName>
        <fullName evidence="2">T6SS Phospholipase effector Tle1-like catalytic domain-containing protein</fullName>
    </recommendedName>
</protein>
<keyword evidence="4" id="KW-1185">Reference proteome</keyword>
<accession>A0A2S9YEU7</accession>
<dbReference type="Proteomes" id="UP000237968">
    <property type="component" value="Unassembled WGS sequence"/>
</dbReference>
<dbReference type="AlphaFoldDB" id="A0A2S9YEU7"/>
<evidence type="ECO:0000259" key="2">
    <source>
        <dbReference type="Pfam" id="PF09994"/>
    </source>
</evidence>
<proteinExistence type="predicted"/>
<dbReference type="InterPro" id="IPR018712">
    <property type="entry name" value="Tle1-like_cat"/>
</dbReference>
<sequence>MTEVGEPATGGGGDAASPGSDPARERRLEIGFFFDGTLNNMGNADGDGEGSYANAPSNVALLYRLYATDTRRGSDGAELTRRAVYIEGIGTNTGGPDDMVDSALGTGNTGVSARVHEACRRLEREGHGGRYAQITVDAFGFSRGAAAARYFVNCVNGGSFEPVTTGLAVMSDEPTQLTRVTLPEASVRFLGIFESVAAIGHSGDGGDASDSDNADVNVHLNDGSAEAIYHITAQNEYRKNFALNSIRSASGSLPSGGTEFSMPGAHSDIGGGYRGQGETVQCVQPAAGYFATRSEAERLRAELRQRYSDFTERAFREHYAGRAVPEFYYGYDELRDDGPDSLASIRHSYFGNVVWRRPQVRPGLEKIALELMHDQALRSQVPLQPIPNQRAYAIPSAITYIYDILHGGRSLSDMDLALLRMNYIHCSSHYGGVSGADRTAFRSPPAVSVDIYPHEPAPNYRRIVHRNDPGSAR</sequence>